<reference evidence="2 3" key="1">
    <citation type="submission" date="2024-03" db="EMBL/GenBank/DDBJ databases">
        <title>Adaptation during the transition from Ophiocordyceps entomopathogen to insect associate is accompanied by gene loss and intensified selection.</title>
        <authorList>
            <person name="Ward C.M."/>
            <person name="Onetto C.A."/>
            <person name="Borneman A.R."/>
        </authorList>
    </citation>
    <scope>NUCLEOTIDE SEQUENCE [LARGE SCALE GENOMIC DNA]</scope>
    <source>
        <strain evidence="2">AWRI1</strain>
        <tissue evidence="2">Single Adult Female</tissue>
    </source>
</reference>
<dbReference type="Proteomes" id="UP001367676">
    <property type="component" value="Unassembled WGS sequence"/>
</dbReference>
<evidence type="ECO:0000256" key="1">
    <source>
        <dbReference type="SAM" id="MobiDB-lite"/>
    </source>
</evidence>
<sequence length="195" mass="22402">MFPMPEVLKSVSRWANDLENSFSITSPVRADEENGFQFIPLLALTKLLQNYSPAIESLGSYKPSSPPHHPSPLLRDDNPKVPPPVKNEYQQKKPRRIRKRRSDRSDGNQDRYLAANNFRFCESRQSRRQVSEQIYDSSRRFSGGLTENDIGEFAASYVHFVKMQKNRMTIAKAREFGGAYAKYLIRRKAEGGSPF</sequence>
<evidence type="ECO:0000313" key="2">
    <source>
        <dbReference type="EMBL" id="KAK7590402.1"/>
    </source>
</evidence>
<keyword evidence="3" id="KW-1185">Reference proteome</keyword>
<feature type="region of interest" description="Disordered" evidence="1">
    <location>
        <begin position="59"/>
        <end position="109"/>
    </location>
</feature>
<name>A0AAN9Y408_9HEMI</name>
<dbReference type="EMBL" id="JBBCAQ010000022">
    <property type="protein sequence ID" value="KAK7590402.1"/>
    <property type="molecule type" value="Genomic_DNA"/>
</dbReference>
<gene>
    <name evidence="2" type="ORF">V9T40_002015</name>
</gene>
<evidence type="ECO:0000313" key="3">
    <source>
        <dbReference type="Proteomes" id="UP001367676"/>
    </source>
</evidence>
<proteinExistence type="predicted"/>
<organism evidence="2 3">
    <name type="scientific">Parthenolecanium corni</name>
    <dbReference type="NCBI Taxonomy" id="536013"/>
    <lineage>
        <taxon>Eukaryota</taxon>
        <taxon>Metazoa</taxon>
        <taxon>Ecdysozoa</taxon>
        <taxon>Arthropoda</taxon>
        <taxon>Hexapoda</taxon>
        <taxon>Insecta</taxon>
        <taxon>Pterygota</taxon>
        <taxon>Neoptera</taxon>
        <taxon>Paraneoptera</taxon>
        <taxon>Hemiptera</taxon>
        <taxon>Sternorrhyncha</taxon>
        <taxon>Coccoidea</taxon>
        <taxon>Coccidae</taxon>
        <taxon>Parthenolecanium</taxon>
    </lineage>
</organism>
<feature type="compositionally biased region" description="Basic residues" evidence="1">
    <location>
        <begin position="92"/>
        <end position="102"/>
    </location>
</feature>
<comment type="caution">
    <text evidence="2">The sequence shown here is derived from an EMBL/GenBank/DDBJ whole genome shotgun (WGS) entry which is preliminary data.</text>
</comment>
<accession>A0AAN9Y408</accession>
<protein>
    <submittedName>
        <fullName evidence="2">Uncharacterized protein</fullName>
    </submittedName>
</protein>
<dbReference type="AlphaFoldDB" id="A0AAN9Y408"/>